<keyword evidence="1" id="KW-0472">Membrane</keyword>
<organism evidence="2 3">
    <name type="scientific">Capnocytophaga leadbetteri</name>
    <dbReference type="NCBI Taxonomy" id="327575"/>
    <lineage>
        <taxon>Bacteria</taxon>
        <taxon>Pseudomonadati</taxon>
        <taxon>Bacteroidota</taxon>
        <taxon>Flavobacteriia</taxon>
        <taxon>Flavobacteriales</taxon>
        <taxon>Flavobacteriaceae</taxon>
        <taxon>Capnocytophaga</taxon>
    </lineage>
</organism>
<gene>
    <name evidence="2" type="ORF">C8P65_102155</name>
</gene>
<dbReference type="RefSeq" id="WP_211305876.1">
    <property type="nucleotide sequence ID" value="NZ_QBKG01000002.1"/>
</dbReference>
<dbReference type="GeneID" id="84580128"/>
<name>A0A2T5XXD4_9FLAO</name>
<evidence type="ECO:0000256" key="1">
    <source>
        <dbReference type="SAM" id="Phobius"/>
    </source>
</evidence>
<evidence type="ECO:0000313" key="2">
    <source>
        <dbReference type="EMBL" id="PTX08113.1"/>
    </source>
</evidence>
<keyword evidence="1" id="KW-1133">Transmembrane helix</keyword>
<evidence type="ECO:0000313" key="3">
    <source>
        <dbReference type="Proteomes" id="UP000243985"/>
    </source>
</evidence>
<comment type="caution">
    <text evidence="2">The sequence shown here is derived from an EMBL/GenBank/DDBJ whole genome shotgun (WGS) entry which is preliminary data.</text>
</comment>
<accession>A0A2T5XXD4</accession>
<dbReference type="EMBL" id="QBKG01000002">
    <property type="protein sequence ID" value="PTX08113.1"/>
    <property type="molecule type" value="Genomic_DNA"/>
</dbReference>
<feature type="transmembrane region" description="Helical" evidence="1">
    <location>
        <begin position="55"/>
        <end position="72"/>
    </location>
</feature>
<keyword evidence="1" id="KW-0812">Transmembrane</keyword>
<proteinExistence type="predicted"/>
<feature type="transmembrane region" description="Helical" evidence="1">
    <location>
        <begin position="32"/>
        <end position="49"/>
    </location>
</feature>
<protein>
    <submittedName>
        <fullName evidence="2">Uncharacterized protein</fullName>
    </submittedName>
</protein>
<dbReference type="AlphaFoldDB" id="A0A2T5XXD4"/>
<feature type="transmembrane region" description="Helical" evidence="1">
    <location>
        <begin position="109"/>
        <end position="129"/>
    </location>
</feature>
<reference evidence="2 3" key="1">
    <citation type="submission" date="2018-04" db="EMBL/GenBank/DDBJ databases">
        <title>Genomic Encyclopedia of Archaeal and Bacterial Type Strains, Phase II (KMG-II): from individual species to whole genera.</title>
        <authorList>
            <person name="Goeker M."/>
        </authorList>
    </citation>
    <scope>NUCLEOTIDE SEQUENCE [LARGE SCALE GENOMIC DNA]</scope>
    <source>
        <strain evidence="2 3">DSM 22902</strain>
    </source>
</reference>
<dbReference type="Proteomes" id="UP000243985">
    <property type="component" value="Unassembled WGS sequence"/>
</dbReference>
<sequence length="130" mass="14726">MEIRKHIIKLFALSYIVPFAGKTRSFTRSANIILPLILIGGLIVCAELYSWLYVVLPLLAVACFFGFGYFHFSPLTKADIPLMDSTQCWQYQQLLGDNSNTPTQYNARWVVWVNPLAIAIALVLLFTLIL</sequence>